<dbReference type="HOGENOM" id="CLU_043776_0_0_7"/>
<dbReference type="Pfam" id="PF00015">
    <property type="entry name" value="MCPsignal"/>
    <property type="match status" value="1"/>
</dbReference>
<dbReference type="KEGG" id="dto:TOL2_C39210"/>
<name>K0NSV9_DESTT</name>
<evidence type="ECO:0000256" key="3">
    <source>
        <dbReference type="PROSITE-ProRule" id="PRU00284"/>
    </source>
</evidence>
<dbReference type="GO" id="GO:0006935">
    <property type="term" value="P:chemotaxis"/>
    <property type="evidence" value="ECO:0007669"/>
    <property type="project" value="InterPro"/>
</dbReference>
<feature type="domain" description="Methyl-accepting transducer" evidence="6">
    <location>
        <begin position="220"/>
        <end position="449"/>
    </location>
</feature>
<dbReference type="InterPro" id="IPR004089">
    <property type="entry name" value="MCPsignal_dom"/>
</dbReference>
<evidence type="ECO:0000313" key="8">
    <source>
        <dbReference type="Proteomes" id="UP000007347"/>
    </source>
</evidence>
<proteinExistence type="inferred from homology"/>
<dbReference type="Proteomes" id="UP000007347">
    <property type="component" value="Chromosome"/>
</dbReference>
<dbReference type="GO" id="GO:0007165">
    <property type="term" value="P:signal transduction"/>
    <property type="evidence" value="ECO:0007669"/>
    <property type="project" value="UniProtKB-KW"/>
</dbReference>
<dbReference type="GO" id="GO:0005886">
    <property type="term" value="C:plasma membrane"/>
    <property type="evidence" value="ECO:0007669"/>
    <property type="project" value="TreeGrafter"/>
</dbReference>
<dbReference type="InterPro" id="IPR051310">
    <property type="entry name" value="MCP_chemotaxis"/>
</dbReference>
<evidence type="ECO:0000256" key="2">
    <source>
        <dbReference type="ARBA" id="ARBA00029447"/>
    </source>
</evidence>
<evidence type="ECO:0000313" key="7">
    <source>
        <dbReference type="EMBL" id="CCK82077.1"/>
    </source>
</evidence>
<dbReference type="GO" id="GO:0004888">
    <property type="term" value="F:transmembrane signaling receptor activity"/>
    <property type="evidence" value="ECO:0007669"/>
    <property type="project" value="InterPro"/>
</dbReference>
<feature type="transmembrane region" description="Helical" evidence="5">
    <location>
        <begin position="181"/>
        <end position="202"/>
    </location>
</feature>
<keyword evidence="5" id="KW-0472">Membrane</keyword>
<reference evidence="7 8" key="1">
    <citation type="journal article" date="2013" name="Environ. Microbiol.">
        <title>Complete genome, catabolic sub-proteomes and key-metabolites of Desulfobacula toluolica Tol2, a marine, aromatic compound-degrading, sulfate-reducing bacterium.</title>
        <authorList>
            <person name="Wohlbrand L."/>
            <person name="Jacob J.H."/>
            <person name="Kube M."/>
            <person name="Mussmann M."/>
            <person name="Jarling R."/>
            <person name="Beck A."/>
            <person name="Amann R."/>
            <person name="Wilkes H."/>
            <person name="Reinhardt R."/>
            <person name="Rabus R."/>
        </authorList>
    </citation>
    <scope>NUCLEOTIDE SEQUENCE [LARGE SCALE GENOMIC DNA]</scope>
    <source>
        <strain evidence="8">DSM 7467 / Tol2</strain>
    </source>
</reference>
<dbReference type="EMBL" id="FO203503">
    <property type="protein sequence ID" value="CCK82077.1"/>
    <property type="molecule type" value="Genomic_DNA"/>
</dbReference>
<dbReference type="SUPFAM" id="SSF58104">
    <property type="entry name" value="Methyl-accepting chemotaxis protein (MCP) signaling domain"/>
    <property type="match status" value="1"/>
</dbReference>
<evidence type="ECO:0000256" key="1">
    <source>
        <dbReference type="ARBA" id="ARBA00022481"/>
    </source>
</evidence>
<dbReference type="Gene3D" id="1.10.287.950">
    <property type="entry name" value="Methyl-accepting chemotaxis protein"/>
    <property type="match status" value="1"/>
</dbReference>
<feature type="transmembrane region" description="Helical" evidence="5">
    <location>
        <begin position="15"/>
        <end position="34"/>
    </location>
</feature>
<gene>
    <name evidence="7" type="ordered locus">TOL2_C39210</name>
</gene>
<keyword evidence="5" id="KW-1133">Transmembrane helix</keyword>
<comment type="similarity">
    <text evidence="2">Belongs to the methyl-accepting chemotaxis (MCP) protein family.</text>
</comment>
<keyword evidence="4" id="KW-0175">Coiled coil</keyword>
<dbReference type="OrthoDB" id="5410204at2"/>
<protein>
    <submittedName>
        <fullName evidence="7">Methyl-accepting chemotaxis sensory transducer protein</fullName>
    </submittedName>
</protein>
<keyword evidence="1" id="KW-0488">Methylation</keyword>
<dbReference type="PANTHER" id="PTHR43531:SF14">
    <property type="entry name" value="METHYL-ACCEPTING CHEMOTAXIS PROTEIN I-RELATED"/>
    <property type="match status" value="1"/>
</dbReference>
<evidence type="ECO:0000256" key="5">
    <source>
        <dbReference type="SAM" id="Phobius"/>
    </source>
</evidence>
<dbReference type="PRINTS" id="PR00260">
    <property type="entry name" value="CHEMTRNSDUCR"/>
</dbReference>
<evidence type="ECO:0000259" key="6">
    <source>
        <dbReference type="PROSITE" id="PS50111"/>
    </source>
</evidence>
<dbReference type="Gene3D" id="3.30.450.290">
    <property type="match status" value="1"/>
</dbReference>
<dbReference type="InterPro" id="IPR004090">
    <property type="entry name" value="Chemotax_Me-accpt_rcpt"/>
</dbReference>
<dbReference type="PROSITE" id="PS50111">
    <property type="entry name" value="CHEMOTAXIS_TRANSDUC_2"/>
    <property type="match status" value="1"/>
</dbReference>
<keyword evidence="8" id="KW-1185">Reference proteome</keyword>
<keyword evidence="3" id="KW-0807">Transducer</keyword>
<dbReference type="RefSeq" id="WP_014959257.1">
    <property type="nucleotide sequence ID" value="NC_018645.1"/>
</dbReference>
<dbReference type="PANTHER" id="PTHR43531">
    <property type="entry name" value="PROTEIN ICFG"/>
    <property type="match status" value="1"/>
</dbReference>
<dbReference type="STRING" id="651182.TOL2_C39210"/>
<dbReference type="SMART" id="SM00283">
    <property type="entry name" value="MA"/>
    <property type="match status" value="1"/>
</dbReference>
<dbReference type="AlphaFoldDB" id="K0NSV9"/>
<keyword evidence="5" id="KW-0812">Transmembrane</keyword>
<sequence>MNQKFFSHLSVTHRVLFVVLFVLFISLIITVLLLNGFVERQMRLTYTDSVQTLFNAFEDGVKGSLERGQMKNFQKLLHHQKEIKGVLGVNLYDKQGDINLSSNNIANETRLSSELLDQIDRSKTEQLIFQTDSRLTVYAPQWVVPDCIRCHPTWKNGDIGGVLSLTYNLDSLNNVIDRLKYFTAGGSLILLFIVSIIIFLVMRKMVSNPINSIINNLSTSAKSVGEASHMTASSSESLSKNASLQASSLEQTSASLKKLAEMTHMNTENAALADNIMSETSQVMIDSNQTMDGLNNAMKKIEEANKETASTLKLIDEIAFQTNLLALNAAVEAARAGEAGAGFAVVADEVRNLALRSSKAANTINVLIKGSNSRVSKGVEFAQKAGESFGTSGKKTREAVALINKIACASKDQSADISQLSIAVTELGKVTQNNLGDSNKASSVSSEMELQFKKLSQDVDSLIKLIRGESVFREANLK</sequence>
<organism evidence="7 8">
    <name type="scientific">Desulfobacula toluolica (strain DSM 7467 / Tol2)</name>
    <dbReference type="NCBI Taxonomy" id="651182"/>
    <lineage>
        <taxon>Bacteria</taxon>
        <taxon>Pseudomonadati</taxon>
        <taxon>Thermodesulfobacteriota</taxon>
        <taxon>Desulfobacteria</taxon>
        <taxon>Desulfobacterales</taxon>
        <taxon>Desulfobacteraceae</taxon>
        <taxon>Desulfobacula</taxon>
    </lineage>
</organism>
<accession>K0NSV9</accession>
<feature type="coiled-coil region" evidence="4">
    <location>
        <begin position="284"/>
        <end position="311"/>
    </location>
</feature>
<evidence type="ECO:0000256" key="4">
    <source>
        <dbReference type="SAM" id="Coils"/>
    </source>
</evidence>